<comment type="similarity">
    <text evidence="2">Belongs to the UPF0718 family.</text>
</comment>
<keyword evidence="9" id="KW-1185">Reference proteome</keyword>
<feature type="transmembrane region" description="Helical" evidence="7">
    <location>
        <begin position="312"/>
        <end position="334"/>
    </location>
</feature>
<dbReference type="InterPro" id="IPR052923">
    <property type="entry name" value="UPF0718"/>
</dbReference>
<feature type="transmembrane region" description="Helical" evidence="7">
    <location>
        <begin position="112"/>
        <end position="138"/>
    </location>
</feature>
<evidence type="ECO:0000256" key="1">
    <source>
        <dbReference type="ARBA" id="ARBA00004651"/>
    </source>
</evidence>
<feature type="transmembrane region" description="Helical" evidence="7">
    <location>
        <begin position="29"/>
        <end position="48"/>
    </location>
</feature>
<comment type="caution">
    <text evidence="8">The sequence shown here is derived from an EMBL/GenBank/DDBJ whole genome shotgun (WGS) entry which is preliminary data.</text>
</comment>
<dbReference type="PANTHER" id="PTHR34184">
    <property type="entry name" value="UPF0718 PROTEIN YCGR"/>
    <property type="match status" value="1"/>
</dbReference>
<keyword evidence="5 7" id="KW-1133">Transmembrane helix</keyword>
<evidence type="ECO:0000256" key="3">
    <source>
        <dbReference type="ARBA" id="ARBA00022475"/>
    </source>
</evidence>
<dbReference type="PANTHER" id="PTHR34184:SF4">
    <property type="entry name" value="UPF0718 PROTEIN YCGR"/>
    <property type="match status" value="1"/>
</dbReference>
<gene>
    <name evidence="8" type="ORF">EUA98_17745</name>
</gene>
<organism evidence="8 9">
    <name type="scientific">Pengzhenrongella frigida</name>
    <dbReference type="NCBI Taxonomy" id="1259133"/>
    <lineage>
        <taxon>Bacteria</taxon>
        <taxon>Bacillati</taxon>
        <taxon>Actinomycetota</taxon>
        <taxon>Actinomycetes</taxon>
        <taxon>Micrococcales</taxon>
        <taxon>Pengzhenrongella</taxon>
    </lineage>
</organism>
<sequence length="362" mass="37076">MISGGVMDRLLDVFGRVGLDVWTTIEHNWPFLLASVVLASAIQVFVGTDRLARWLRARTWLAVVGAVALGALTPFCSCGTTAVVLGALASSVPWAPVVAFMVASPLTSPAEYVLSVGLFGTSFATTFFVAAIVIGLAAGAVTSMVERGGALVGQARVRAPQPAAVGSCDGSPHRGSDALTAGVDLPPERHGRPGLVVLEPVPASCCSTTDVDRAASCAESSGSTAPTSRLGEFARALALNGRRLVVFFLGFAALGYLLIELIPTQVLTTYLGADSLWSVPVAATLGIPIYLNTDASLPLVASFMAGGMGPGAALAFLITGAGTSVGAISGMLLIARWKVVALVIASLWVGALVLGYLAPLWL</sequence>
<name>A0A4Q5MVL6_9MICO</name>
<evidence type="ECO:0000256" key="6">
    <source>
        <dbReference type="ARBA" id="ARBA00023136"/>
    </source>
</evidence>
<reference evidence="8 9" key="1">
    <citation type="submission" date="2019-01" db="EMBL/GenBank/DDBJ databases">
        <title>Novel species of Cellulomonas.</title>
        <authorList>
            <person name="Liu Q."/>
            <person name="Xin Y.-H."/>
        </authorList>
    </citation>
    <scope>NUCLEOTIDE SEQUENCE [LARGE SCALE GENOMIC DNA]</scope>
    <source>
        <strain evidence="8 9">HLT2-17</strain>
    </source>
</reference>
<comment type="subcellular location">
    <subcellularLocation>
        <location evidence="1">Cell membrane</location>
        <topology evidence="1">Multi-pass membrane protein</topology>
    </subcellularLocation>
</comment>
<evidence type="ECO:0000256" key="5">
    <source>
        <dbReference type="ARBA" id="ARBA00022989"/>
    </source>
</evidence>
<dbReference type="AlphaFoldDB" id="A0A4Q5MVL6"/>
<dbReference type="OrthoDB" id="9810876at2"/>
<evidence type="ECO:0008006" key="10">
    <source>
        <dbReference type="Google" id="ProtNLM"/>
    </source>
</evidence>
<feature type="transmembrane region" description="Helical" evidence="7">
    <location>
        <begin position="244"/>
        <end position="263"/>
    </location>
</feature>
<evidence type="ECO:0000313" key="8">
    <source>
        <dbReference type="EMBL" id="RYV49646.1"/>
    </source>
</evidence>
<evidence type="ECO:0000313" key="9">
    <source>
        <dbReference type="Proteomes" id="UP000293764"/>
    </source>
</evidence>
<dbReference type="Proteomes" id="UP000293764">
    <property type="component" value="Unassembled WGS sequence"/>
</dbReference>
<accession>A0A4Q5MVL6</accession>
<dbReference type="Pfam" id="PF03773">
    <property type="entry name" value="ArsP_1"/>
    <property type="match status" value="1"/>
</dbReference>
<keyword evidence="4 7" id="KW-0812">Transmembrane</keyword>
<dbReference type="GO" id="GO:0005886">
    <property type="term" value="C:plasma membrane"/>
    <property type="evidence" value="ECO:0007669"/>
    <property type="project" value="UniProtKB-SubCell"/>
</dbReference>
<feature type="transmembrane region" description="Helical" evidence="7">
    <location>
        <begin position="60"/>
        <end position="92"/>
    </location>
</feature>
<dbReference type="InterPro" id="IPR005524">
    <property type="entry name" value="DUF318"/>
</dbReference>
<keyword evidence="3" id="KW-1003">Cell membrane</keyword>
<feature type="transmembrane region" description="Helical" evidence="7">
    <location>
        <begin position="340"/>
        <end position="361"/>
    </location>
</feature>
<protein>
    <recommendedName>
        <fullName evidence="10">Permease</fullName>
    </recommendedName>
</protein>
<proteinExistence type="inferred from homology"/>
<evidence type="ECO:0000256" key="4">
    <source>
        <dbReference type="ARBA" id="ARBA00022692"/>
    </source>
</evidence>
<evidence type="ECO:0000256" key="7">
    <source>
        <dbReference type="SAM" id="Phobius"/>
    </source>
</evidence>
<keyword evidence="6 7" id="KW-0472">Membrane</keyword>
<dbReference type="EMBL" id="SDWW01000060">
    <property type="protein sequence ID" value="RYV49646.1"/>
    <property type="molecule type" value="Genomic_DNA"/>
</dbReference>
<evidence type="ECO:0000256" key="2">
    <source>
        <dbReference type="ARBA" id="ARBA00006386"/>
    </source>
</evidence>